<dbReference type="AlphaFoldDB" id="A0A5C7H7E5"/>
<dbReference type="Proteomes" id="UP000323000">
    <property type="component" value="Chromosome 10"/>
</dbReference>
<evidence type="ECO:0000256" key="3">
    <source>
        <dbReference type="ARBA" id="ARBA00022801"/>
    </source>
</evidence>
<keyword evidence="4" id="KW-0788">Thiol protease</keyword>
<dbReference type="GO" id="GO:0008234">
    <property type="term" value="F:cysteine-type peptidase activity"/>
    <property type="evidence" value="ECO:0007669"/>
    <property type="project" value="UniProtKB-KW"/>
</dbReference>
<evidence type="ECO:0000256" key="6">
    <source>
        <dbReference type="SAM" id="SignalP"/>
    </source>
</evidence>
<dbReference type="CDD" id="cd02248">
    <property type="entry name" value="Peptidase_C1A"/>
    <property type="match status" value="1"/>
</dbReference>
<dbReference type="InterPro" id="IPR025660">
    <property type="entry name" value="Pept_his_AS"/>
</dbReference>
<feature type="domain" description="Peptidase C1A papain C-terminal" evidence="7">
    <location>
        <begin position="143"/>
        <end position="378"/>
    </location>
</feature>
<dbReference type="InterPro" id="IPR039417">
    <property type="entry name" value="Peptidase_C1A_papain-like"/>
</dbReference>
<proteinExistence type="inferred from homology"/>
<keyword evidence="2" id="KW-0645">Protease</keyword>
<evidence type="ECO:0000256" key="2">
    <source>
        <dbReference type="ARBA" id="ARBA00022670"/>
    </source>
</evidence>
<organism evidence="9 10">
    <name type="scientific">Acer yangbiense</name>
    <dbReference type="NCBI Taxonomy" id="1000413"/>
    <lineage>
        <taxon>Eukaryota</taxon>
        <taxon>Viridiplantae</taxon>
        <taxon>Streptophyta</taxon>
        <taxon>Embryophyta</taxon>
        <taxon>Tracheophyta</taxon>
        <taxon>Spermatophyta</taxon>
        <taxon>Magnoliopsida</taxon>
        <taxon>eudicotyledons</taxon>
        <taxon>Gunneridae</taxon>
        <taxon>Pentapetalae</taxon>
        <taxon>rosids</taxon>
        <taxon>malvids</taxon>
        <taxon>Sapindales</taxon>
        <taxon>Sapindaceae</taxon>
        <taxon>Hippocastanoideae</taxon>
        <taxon>Acereae</taxon>
        <taxon>Acer</taxon>
    </lineage>
</organism>
<comment type="similarity">
    <text evidence="1">Belongs to the peptidase C1 family.</text>
</comment>
<dbReference type="InterPro" id="IPR000668">
    <property type="entry name" value="Peptidase_C1A_C"/>
</dbReference>
<evidence type="ECO:0000256" key="5">
    <source>
        <dbReference type="ARBA" id="ARBA00023157"/>
    </source>
</evidence>
<evidence type="ECO:0000259" key="8">
    <source>
        <dbReference type="SMART" id="SM00848"/>
    </source>
</evidence>
<evidence type="ECO:0000259" key="7">
    <source>
        <dbReference type="SMART" id="SM00645"/>
    </source>
</evidence>
<evidence type="ECO:0000313" key="9">
    <source>
        <dbReference type="EMBL" id="TXG52146.1"/>
    </source>
</evidence>
<dbReference type="PRINTS" id="PR00705">
    <property type="entry name" value="PAPAIN"/>
</dbReference>
<keyword evidence="3" id="KW-0378">Hydrolase</keyword>
<dbReference type="Gene3D" id="3.90.70.10">
    <property type="entry name" value="Cysteine proteinases"/>
    <property type="match status" value="1"/>
</dbReference>
<dbReference type="InterPro" id="IPR038765">
    <property type="entry name" value="Papain-like_cys_pep_sf"/>
</dbReference>
<dbReference type="SMART" id="SM00645">
    <property type="entry name" value="Pept_C1"/>
    <property type="match status" value="1"/>
</dbReference>
<accession>A0A5C7H7E5</accession>
<keyword evidence="6" id="KW-0732">Signal</keyword>
<keyword evidence="5" id="KW-1015">Disulfide bond</keyword>
<evidence type="ECO:0000256" key="4">
    <source>
        <dbReference type="ARBA" id="ARBA00022807"/>
    </source>
</evidence>
<evidence type="ECO:0000256" key="1">
    <source>
        <dbReference type="ARBA" id="ARBA00008455"/>
    </source>
</evidence>
<comment type="caution">
    <text evidence="9">The sequence shown here is derived from an EMBL/GenBank/DDBJ whole genome shotgun (WGS) entry which is preliminary data.</text>
</comment>
<sequence>MAASSSSSFSMLLLLLFMLSLFSTAFTSVHGFIDDPLIQQVVSSDGRDDLLTSAENQFSEFKKKYGKTYPTEEEEDYRFGVFISNLRLARRNQIMDPTAVHGVTKFSDLTLSEFRRQYLGSGRQIQLPDYIGKRAPTLPTNNLPEKLNWTKEGAVTAVKNQSDCDGCWAFSTIAVLEGAYYLATNKEELVELSVQQLIDCSTATCTNYSDGSDPICNKGCGGGHRQLAFEYIKEKAGGVVKADDYNFTGETDNCKLSNNDKNFVASVSEYGIIPLDEDQYAAYLEKHGPLAVSTDIDIYQSYISGVMCPHKKYSSNEITAHAVTLVGYDNSTDAREFQWIVKNSYGEDWGEFGYFRLCKNYLAKRNPDPKAMYAVAVAKKKTDF</sequence>
<name>A0A5C7H7E5_9ROSI</name>
<dbReference type="PROSITE" id="PS00639">
    <property type="entry name" value="THIOL_PROTEASE_HIS"/>
    <property type="match status" value="1"/>
</dbReference>
<dbReference type="GO" id="GO:0006508">
    <property type="term" value="P:proteolysis"/>
    <property type="evidence" value="ECO:0007669"/>
    <property type="project" value="UniProtKB-KW"/>
</dbReference>
<feature type="signal peptide" evidence="6">
    <location>
        <begin position="1"/>
        <end position="25"/>
    </location>
</feature>
<dbReference type="Pfam" id="PF00112">
    <property type="entry name" value="Peptidase_C1"/>
    <property type="match status" value="1"/>
</dbReference>
<protein>
    <submittedName>
        <fullName evidence="9">Uncharacterized protein</fullName>
    </submittedName>
</protein>
<dbReference type="SUPFAM" id="SSF54001">
    <property type="entry name" value="Cysteine proteinases"/>
    <property type="match status" value="1"/>
</dbReference>
<dbReference type="EMBL" id="VAHF01000010">
    <property type="protein sequence ID" value="TXG52146.1"/>
    <property type="molecule type" value="Genomic_DNA"/>
</dbReference>
<gene>
    <name evidence="9" type="ORF">EZV62_021315</name>
</gene>
<dbReference type="SMART" id="SM00848">
    <property type="entry name" value="Inhibitor_I29"/>
    <property type="match status" value="1"/>
</dbReference>
<feature type="domain" description="Cathepsin propeptide inhibitor" evidence="8">
    <location>
        <begin position="58"/>
        <end position="114"/>
    </location>
</feature>
<dbReference type="OrthoDB" id="387093at2759"/>
<evidence type="ECO:0000313" key="10">
    <source>
        <dbReference type="Proteomes" id="UP000323000"/>
    </source>
</evidence>
<reference evidence="10" key="1">
    <citation type="journal article" date="2019" name="Gigascience">
        <title>De novo genome assembly of the endangered Acer yangbiense, a plant species with extremely small populations endemic to Yunnan Province, China.</title>
        <authorList>
            <person name="Yang J."/>
            <person name="Wariss H.M."/>
            <person name="Tao L."/>
            <person name="Zhang R."/>
            <person name="Yun Q."/>
            <person name="Hollingsworth P."/>
            <person name="Dao Z."/>
            <person name="Luo G."/>
            <person name="Guo H."/>
            <person name="Ma Y."/>
            <person name="Sun W."/>
        </authorList>
    </citation>
    <scope>NUCLEOTIDE SEQUENCE [LARGE SCALE GENOMIC DNA]</scope>
    <source>
        <strain evidence="10">cv. Malutang</strain>
    </source>
</reference>
<dbReference type="InterPro" id="IPR013201">
    <property type="entry name" value="Prot_inhib_I29"/>
</dbReference>
<keyword evidence="10" id="KW-1185">Reference proteome</keyword>
<dbReference type="PANTHER" id="PTHR12411">
    <property type="entry name" value="CYSTEINE PROTEASE FAMILY C1-RELATED"/>
    <property type="match status" value="1"/>
</dbReference>
<dbReference type="Pfam" id="PF08246">
    <property type="entry name" value="Inhibitor_I29"/>
    <property type="match status" value="1"/>
</dbReference>
<dbReference type="InterPro" id="IPR013128">
    <property type="entry name" value="Peptidase_C1A"/>
</dbReference>
<feature type="chain" id="PRO_5022991635" evidence="6">
    <location>
        <begin position="26"/>
        <end position="384"/>
    </location>
</feature>